<evidence type="ECO:0000256" key="2">
    <source>
        <dbReference type="ARBA" id="ARBA00022475"/>
    </source>
</evidence>
<dbReference type="RefSeq" id="WP_304994007.1">
    <property type="nucleotide sequence ID" value="NZ_CP101717.1"/>
</dbReference>
<dbReference type="PANTHER" id="PTHR30485">
    <property type="entry name" value="NI/FE-HYDROGENASE 1 B-TYPE CYTOCHROME SUBUNIT"/>
    <property type="match status" value="1"/>
</dbReference>
<feature type="transmembrane region" description="Helical" evidence="6">
    <location>
        <begin position="45"/>
        <end position="63"/>
    </location>
</feature>
<dbReference type="InterPro" id="IPR051542">
    <property type="entry name" value="Hydrogenase_cytochrome"/>
</dbReference>
<dbReference type="SUPFAM" id="SSF81342">
    <property type="entry name" value="Transmembrane di-heme cytochromes"/>
    <property type="match status" value="1"/>
</dbReference>
<name>A0AB38YBM4_9GAMM</name>
<dbReference type="InterPro" id="IPR011577">
    <property type="entry name" value="Cyt_b561_bac/Ni-Hgenase"/>
</dbReference>
<keyword evidence="5 6" id="KW-0472">Membrane</keyword>
<dbReference type="PANTHER" id="PTHR30485:SF2">
    <property type="entry name" value="BLL0597 PROTEIN"/>
    <property type="match status" value="1"/>
</dbReference>
<feature type="transmembrane region" description="Helical" evidence="6">
    <location>
        <begin position="100"/>
        <end position="123"/>
    </location>
</feature>
<keyword evidence="4 6" id="KW-1133">Transmembrane helix</keyword>
<keyword evidence="2" id="KW-1003">Cell membrane</keyword>
<dbReference type="InterPro" id="IPR016174">
    <property type="entry name" value="Di-haem_cyt_TM"/>
</dbReference>
<feature type="transmembrane region" description="Helical" evidence="6">
    <location>
        <begin position="202"/>
        <end position="220"/>
    </location>
</feature>
<evidence type="ECO:0000256" key="5">
    <source>
        <dbReference type="ARBA" id="ARBA00023136"/>
    </source>
</evidence>
<dbReference type="GO" id="GO:0022904">
    <property type="term" value="P:respiratory electron transport chain"/>
    <property type="evidence" value="ECO:0007669"/>
    <property type="project" value="InterPro"/>
</dbReference>
<evidence type="ECO:0000256" key="4">
    <source>
        <dbReference type="ARBA" id="ARBA00022989"/>
    </source>
</evidence>
<feature type="domain" description="Cytochrome b561 bacterial/Ni-hydrogenase" evidence="7">
    <location>
        <begin position="12"/>
        <end position="185"/>
    </location>
</feature>
<evidence type="ECO:0000259" key="7">
    <source>
        <dbReference type="Pfam" id="PF01292"/>
    </source>
</evidence>
<keyword evidence="3 6" id="KW-0812">Transmembrane</keyword>
<reference evidence="8" key="1">
    <citation type="submission" date="2022-07" db="EMBL/GenBank/DDBJ databases">
        <title>Complete genome sequence of Salinispirillum sp. LH10-3-1 capable of multiple carbohydrate inversion isolated from a soda lake.</title>
        <authorList>
            <person name="Liu J."/>
            <person name="Zhai Y."/>
            <person name="Zhang H."/>
            <person name="Yang H."/>
            <person name="Qu J."/>
            <person name="Li J."/>
        </authorList>
    </citation>
    <scope>NUCLEOTIDE SEQUENCE</scope>
    <source>
        <strain evidence="8">LH 10-3-1</strain>
    </source>
</reference>
<gene>
    <name evidence="8" type="ORF">NFC81_08240</name>
</gene>
<evidence type="ECO:0000256" key="3">
    <source>
        <dbReference type="ARBA" id="ARBA00022692"/>
    </source>
</evidence>
<dbReference type="GO" id="GO:0005886">
    <property type="term" value="C:plasma membrane"/>
    <property type="evidence" value="ECO:0007669"/>
    <property type="project" value="UniProtKB-SubCell"/>
</dbReference>
<dbReference type="AlphaFoldDB" id="A0AB38YBM4"/>
<proteinExistence type="predicted"/>
<dbReference type="Gene3D" id="1.20.950.20">
    <property type="entry name" value="Transmembrane di-heme cytochromes, Chain C"/>
    <property type="match status" value="1"/>
</dbReference>
<feature type="transmembrane region" description="Helical" evidence="6">
    <location>
        <begin position="15"/>
        <end position="33"/>
    </location>
</feature>
<dbReference type="GO" id="GO:0020037">
    <property type="term" value="F:heme binding"/>
    <property type="evidence" value="ECO:0007669"/>
    <property type="project" value="TreeGrafter"/>
</dbReference>
<feature type="transmembrane region" description="Helical" evidence="6">
    <location>
        <begin position="152"/>
        <end position="172"/>
    </location>
</feature>
<comment type="subcellular location">
    <subcellularLocation>
        <location evidence="1">Cell membrane</location>
        <topology evidence="1">Multi-pass membrane protein</topology>
    </subcellularLocation>
</comment>
<dbReference type="EMBL" id="CP101717">
    <property type="protein sequence ID" value="WLD56723.1"/>
    <property type="molecule type" value="Genomic_DNA"/>
</dbReference>
<evidence type="ECO:0000256" key="1">
    <source>
        <dbReference type="ARBA" id="ARBA00004651"/>
    </source>
</evidence>
<sequence>MSTNGEQTIVDVWDWPIRVFHWSLVVCLIALFVTVRQGWMQAHIFAGYALSGLLVFRLCWALVGTTYARLSGFNLSIGGFLHQLAAMARGNAPHYLGHNPAGALMVIVIVIVLALQIASGLFYTDDVFWFGPFFFSAPDWALHLAATLHPRLPALILLLALTHILAVLYHTLRLGEPLVGAMIHGRKPAASKHLARSAINRYWLLFSLVAALLWAGWLFTLPL</sequence>
<protein>
    <submittedName>
        <fullName evidence="8">Cytochrome b/b6 domain-containing protein</fullName>
    </submittedName>
</protein>
<dbReference type="Pfam" id="PF01292">
    <property type="entry name" value="Ni_hydr_CYTB"/>
    <property type="match status" value="1"/>
</dbReference>
<organism evidence="8">
    <name type="scientific">Salinispirillum sp. LH 10-3-1</name>
    <dbReference type="NCBI Taxonomy" id="2952525"/>
    <lineage>
        <taxon>Bacteria</taxon>
        <taxon>Pseudomonadati</taxon>
        <taxon>Pseudomonadota</taxon>
        <taxon>Gammaproteobacteria</taxon>
        <taxon>Oceanospirillales</taxon>
        <taxon>Saccharospirillaceae</taxon>
        <taxon>Salinispirillum</taxon>
    </lineage>
</organism>
<evidence type="ECO:0000256" key="6">
    <source>
        <dbReference type="SAM" id="Phobius"/>
    </source>
</evidence>
<dbReference type="GO" id="GO:0009055">
    <property type="term" value="F:electron transfer activity"/>
    <property type="evidence" value="ECO:0007669"/>
    <property type="project" value="InterPro"/>
</dbReference>
<evidence type="ECO:0000313" key="8">
    <source>
        <dbReference type="EMBL" id="WLD56723.1"/>
    </source>
</evidence>
<accession>A0AB38YBM4</accession>